<dbReference type="Proteomes" id="UP000828390">
    <property type="component" value="Unassembled WGS sequence"/>
</dbReference>
<proteinExistence type="predicted"/>
<reference evidence="1" key="2">
    <citation type="submission" date="2020-11" db="EMBL/GenBank/DDBJ databases">
        <authorList>
            <person name="McCartney M.A."/>
            <person name="Auch B."/>
            <person name="Kono T."/>
            <person name="Mallez S."/>
            <person name="Becker A."/>
            <person name="Gohl D.M."/>
            <person name="Silverstein K.A.T."/>
            <person name="Koren S."/>
            <person name="Bechman K.B."/>
            <person name="Herman A."/>
            <person name="Abrahante J.E."/>
            <person name="Garbe J."/>
        </authorList>
    </citation>
    <scope>NUCLEOTIDE SEQUENCE</scope>
    <source>
        <strain evidence="1">Duluth1</strain>
        <tissue evidence="1">Whole animal</tissue>
    </source>
</reference>
<evidence type="ECO:0000313" key="1">
    <source>
        <dbReference type="EMBL" id="KAH3770190.1"/>
    </source>
</evidence>
<dbReference type="EMBL" id="JAIWYP010000009">
    <property type="protein sequence ID" value="KAH3770190.1"/>
    <property type="molecule type" value="Genomic_DNA"/>
</dbReference>
<organism evidence="1 2">
    <name type="scientific">Dreissena polymorpha</name>
    <name type="common">Zebra mussel</name>
    <name type="synonym">Mytilus polymorpha</name>
    <dbReference type="NCBI Taxonomy" id="45954"/>
    <lineage>
        <taxon>Eukaryota</taxon>
        <taxon>Metazoa</taxon>
        <taxon>Spiralia</taxon>
        <taxon>Lophotrochozoa</taxon>
        <taxon>Mollusca</taxon>
        <taxon>Bivalvia</taxon>
        <taxon>Autobranchia</taxon>
        <taxon>Heteroconchia</taxon>
        <taxon>Euheterodonta</taxon>
        <taxon>Imparidentia</taxon>
        <taxon>Neoheterodontei</taxon>
        <taxon>Myida</taxon>
        <taxon>Dreissenoidea</taxon>
        <taxon>Dreissenidae</taxon>
        <taxon>Dreissena</taxon>
    </lineage>
</organism>
<gene>
    <name evidence="1" type="ORF">DPMN_171473</name>
</gene>
<comment type="caution">
    <text evidence="1">The sequence shown here is derived from an EMBL/GenBank/DDBJ whole genome shotgun (WGS) entry which is preliminary data.</text>
</comment>
<dbReference type="AlphaFoldDB" id="A0A9D4E168"/>
<reference evidence="1" key="1">
    <citation type="journal article" date="2019" name="bioRxiv">
        <title>The Genome of the Zebra Mussel, Dreissena polymorpha: A Resource for Invasive Species Research.</title>
        <authorList>
            <person name="McCartney M.A."/>
            <person name="Auch B."/>
            <person name="Kono T."/>
            <person name="Mallez S."/>
            <person name="Zhang Y."/>
            <person name="Obille A."/>
            <person name="Becker A."/>
            <person name="Abrahante J.E."/>
            <person name="Garbe J."/>
            <person name="Badalamenti J.P."/>
            <person name="Herman A."/>
            <person name="Mangelson H."/>
            <person name="Liachko I."/>
            <person name="Sullivan S."/>
            <person name="Sone E.D."/>
            <person name="Koren S."/>
            <person name="Silverstein K.A.T."/>
            <person name="Beckman K.B."/>
            <person name="Gohl D.M."/>
        </authorList>
    </citation>
    <scope>NUCLEOTIDE SEQUENCE</scope>
    <source>
        <strain evidence="1">Duluth1</strain>
        <tissue evidence="1">Whole animal</tissue>
    </source>
</reference>
<accession>A0A9D4E168</accession>
<name>A0A9D4E168_DREPO</name>
<keyword evidence="2" id="KW-1185">Reference proteome</keyword>
<sequence length="63" mass="7472">MIPQYHTSEGMALERFWNCEIIGIKGDEKDETVIKYLQNYQDNFISFSDGKYCAELPWKQDHP</sequence>
<protein>
    <submittedName>
        <fullName evidence="1">Uncharacterized protein</fullName>
    </submittedName>
</protein>
<evidence type="ECO:0000313" key="2">
    <source>
        <dbReference type="Proteomes" id="UP000828390"/>
    </source>
</evidence>